<sequence>MAKCGCKIIEKFELTARKPLGIVYYKAMLVTRKYVKINKKGAFFNEICVKKSRQKMPVSLENSGKCLRGVEVVLPVKQGLLIGFIEKIDILSMIYIRHKEITSL</sequence>
<dbReference type="EMBL" id="BAVR01000042">
    <property type="protein sequence ID" value="GAE89669.1"/>
    <property type="molecule type" value="Genomic_DNA"/>
</dbReference>
<dbReference type="AlphaFoldDB" id="W4VA97"/>
<gene>
    <name evidence="1" type="ORF">JCM21531_3217</name>
</gene>
<protein>
    <submittedName>
        <fullName evidence="1">Uncharacterized protein</fullName>
    </submittedName>
</protein>
<accession>W4VA97</accession>
<name>W4VA97_9FIRM</name>
<dbReference type="STRING" id="1294263.JCM21531_3217"/>
<evidence type="ECO:0000313" key="1">
    <source>
        <dbReference type="EMBL" id="GAE89669.1"/>
    </source>
</evidence>
<keyword evidence="2" id="KW-1185">Reference proteome</keyword>
<evidence type="ECO:0000313" key="2">
    <source>
        <dbReference type="Proteomes" id="UP000019109"/>
    </source>
</evidence>
<reference evidence="1" key="1">
    <citation type="journal article" date="2014" name="Genome Announc.">
        <title>Draft Genome Sequence of Clostridium straminisolvens Strain JCM 21531T, Isolated from a Cellulose-Degrading Bacterial Community.</title>
        <authorList>
            <person name="Yuki M."/>
            <person name="Oshima K."/>
            <person name="Suda W."/>
            <person name="Sakamoto M."/>
            <person name="Kitamura K."/>
            <person name="Iida T."/>
            <person name="Hattori M."/>
            <person name="Ohkuma M."/>
        </authorList>
    </citation>
    <scope>NUCLEOTIDE SEQUENCE [LARGE SCALE GENOMIC DNA]</scope>
    <source>
        <strain evidence="1">JCM 21531</strain>
    </source>
</reference>
<dbReference type="Proteomes" id="UP000019109">
    <property type="component" value="Unassembled WGS sequence"/>
</dbReference>
<dbReference type="RefSeq" id="WP_038290083.1">
    <property type="nucleotide sequence ID" value="NZ_BAVR01000042.1"/>
</dbReference>
<proteinExistence type="predicted"/>
<organism evidence="1 2">
    <name type="scientific">Acetivibrio straminisolvens JCM 21531</name>
    <dbReference type="NCBI Taxonomy" id="1294263"/>
    <lineage>
        <taxon>Bacteria</taxon>
        <taxon>Bacillati</taxon>
        <taxon>Bacillota</taxon>
        <taxon>Clostridia</taxon>
        <taxon>Eubacteriales</taxon>
        <taxon>Oscillospiraceae</taxon>
        <taxon>Acetivibrio</taxon>
    </lineage>
</organism>
<comment type="caution">
    <text evidence="1">The sequence shown here is derived from an EMBL/GenBank/DDBJ whole genome shotgun (WGS) entry which is preliminary data.</text>
</comment>